<dbReference type="Pfam" id="PF00936">
    <property type="entry name" value="BMC"/>
    <property type="match status" value="1"/>
</dbReference>
<dbReference type="PANTHER" id="PTHR40449:SF2">
    <property type="entry name" value="BACTERIAL MICROCOMPARTMENT SHELL PROTEIN EUTS"/>
    <property type="match status" value="1"/>
</dbReference>
<dbReference type="InterPro" id="IPR044870">
    <property type="entry name" value="BMC_CP"/>
</dbReference>
<dbReference type="NCBIfam" id="NF012012">
    <property type="entry name" value="PRK15468.1"/>
    <property type="match status" value="1"/>
</dbReference>
<dbReference type="GO" id="GO:0031469">
    <property type="term" value="C:bacterial microcompartment"/>
    <property type="evidence" value="ECO:0007669"/>
    <property type="project" value="UniProtKB-SubCell"/>
</dbReference>
<dbReference type="OrthoDB" id="9794459at2"/>
<dbReference type="EMBL" id="CYZX01000031">
    <property type="protein sequence ID" value="CUP19910.1"/>
    <property type="molecule type" value="Genomic_DNA"/>
</dbReference>
<accession>A0A174LE89</accession>
<evidence type="ECO:0000313" key="5">
    <source>
        <dbReference type="Proteomes" id="UP000095594"/>
    </source>
</evidence>
<dbReference type="InterPro" id="IPR009307">
    <property type="entry name" value="EutS/PduU/CutR"/>
</dbReference>
<dbReference type="PANTHER" id="PTHR40449">
    <property type="entry name" value="ETHANOLAMINE UTILIZATION PROTEIN EUTS"/>
    <property type="match status" value="1"/>
</dbReference>
<dbReference type="Proteomes" id="UP000095594">
    <property type="component" value="Unassembled WGS sequence"/>
</dbReference>
<dbReference type="CDD" id="cd07046">
    <property type="entry name" value="BMC_PduU-EutS"/>
    <property type="match status" value="1"/>
</dbReference>
<evidence type="ECO:0000256" key="1">
    <source>
        <dbReference type="ARBA" id="ARBA00024322"/>
    </source>
</evidence>
<sequence>MDNIFEKSETTRIIQEFVPGKQVTLAHVIANPVPELYQKLGLVTNQKGAIGIMTITPSEGTIIAADIATKASDVSIGFIDRFSGSLVIVGSVSSVEESLREVMKVLGDMLKFTATNITRS</sequence>
<evidence type="ECO:0000256" key="2">
    <source>
        <dbReference type="ARBA" id="ARBA00024446"/>
    </source>
</evidence>
<protein>
    <submittedName>
        <fullName evidence="4">Ethanolamine/propanediol utilization protein</fullName>
    </submittedName>
</protein>
<dbReference type="InterPro" id="IPR000249">
    <property type="entry name" value="BMC_dom"/>
</dbReference>
<evidence type="ECO:0000259" key="3">
    <source>
        <dbReference type="PROSITE" id="PS51931"/>
    </source>
</evidence>
<reference evidence="4 5" key="1">
    <citation type="submission" date="2015-09" db="EMBL/GenBank/DDBJ databases">
        <authorList>
            <consortium name="Pathogen Informatics"/>
        </authorList>
    </citation>
    <scope>NUCLEOTIDE SEQUENCE [LARGE SCALE GENOMIC DNA]</scope>
    <source>
        <strain evidence="4 5">2789STDY5834856</strain>
    </source>
</reference>
<dbReference type="SMART" id="SM00877">
    <property type="entry name" value="BMC"/>
    <property type="match status" value="1"/>
</dbReference>
<dbReference type="Gene3D" id="3.30.70.1710">
    <property type="match status" value="1"/>
</dbReference>
<comment type="subcellular location">
    <subcellularLocation>
        <location evidence="1">Bacterial microcompartment</location>
    </subcellularLocation>
</comment>
<dbReference type="PROSITE" id="PS51931">
    <property type="entry name" value="BMC_CP"/>
    <property type="match status" value="1"/>
</dbReference>
<feature type="domain" description="BMC circularly permuted" evidence="3">
    <location>
        <begin position="12"/>
        <end position="112"/>
    </location>
</feature>
<dbReference type="InterPro" id="IPR037233">
    <property type="entry name" value="CcmK-like_sf"/>
</dbReference>
<organism evidence="4 5">
    <name type="scientific">Clostridium disporicum</name>
    <dbReference type="NCBI Taxonomy" id="84024"/>
    <lineage>
        <taxon>Bacteria</taxon>
        <taxon>Bacillati</taxon>
        <taxon>Bacillota</taxon>
        <taxon>Clostridia</taxon>
        <taxon>Eubacteriales</taxon>
        <taxon>Clostridiaceae</taxon>
        <taxon>Clostridium</taxon>
    </lineage>
</organism>
<evidence type="ECO:0000313" key="4">
    <source>
        <dbReference type="EMBL" id="CUP19910.1"/>
    </source>
</evidence>
<dbReference type="PIRSF" id="PIRSF012296">
    <property type="entry name" value="EutS_PduU"/>
    <property type="match status" value="1"/>
</dbReference>
<name>A0A174LE89_9CLOT</name>
<dbReference type="AlphaFoldDB" id="A0A174LE89"/>
<gene>
    <name evidence="4" type="primary">pduU</name>
    <name evidence="4" type="ORF">ERS852471_03184</name>
</gene>
<proteinExistence type="predicted"/>
<keyword evidence="2" id="KW-1283">Bacterial microcompartment</keyword>
<dbReference type="SUPFAM" id="SSF143414">
    <property type="entry name" value="CcmK-like"/>
    <property type="match status" value="1"/>
</dbReference>